<reference evidence="2 3" key="1">
    <citation type="submission" date="2019-04" db="EMBL/GenBank/DDBJ databases">
        <authorList>
            <consortium name="DOE Joint Genome Institute"/>
            <person name="Mondo S."/>
            <person name="Kjaerbolling I."/>
            <person name="Vesth T."/>
            <person name="Frisvad J.C."/>
            <person name="Nybo J.L."/>
            <person name="Theobald S."/>
            <person name="Kildgaard S."/>
            <person name="Isbrandt T."/>
            <person name="Kuo A."/>
            <person name="Sato A."/>
            <person name="Lyhne E.K."/>
            <person name="Kogle M.E."/>
            <person name="Wiebenga A."/>
            <person name="Kun R.S."/>
            <person name="Lubbers R.J."/>
            <person name="Makela M.R."/>
            <person name="Barry K."/>
            <person name="Chovatia M."/>
            <person name="Clum A."/>
            <person name="Daum C."/>
            <person name="Haridas S."/>
            <person name="He G."/>
            <person name="LaButti K."/>
            <person name="Lipzen A."/>
            <person name="Riley R."/>
            <person name="Salamov A."/>
            <person name="Simmons B.A."/>
            <person name="Magnuson J.K."/>
            <person name="Henrissat B."/>
            <person name="Mortensen U.H."/>
            <person name="Larsen T.O."/>
            <person name="Devries R.P."/>
            <person name="Grigoriev I.V."/>
            <person name="Machida M."/>
            <person name="Baker S.E."/>
            <person name="Andersen M.R."/>
            <person name="Cantor M.N."/>
            <person name="Hua S.X."/>
        </authorList>
    </citation>
    <scope>NUCLEOTIDE SEQUENCE [LARGE SCALE GENOMIC DNA]</scope>
    <source>
        <strain evidence="2 3">CBS 117616</strain>
    </source>
</reference>
<name>A0ABQ6WTE1_9EURO</name>
<gene>
    <name evidence="2" type="ORF">BDV36DRAFT_249957</name>
</gene>
<dbReference type="Proteomes" id="UP000325395">
    <property type="component" value="Unassembled WGS sequence"/>
</dbReference>
<proteinExistence type="predicted"/>
<feature type="region of interest" description="Disordered" evidence="1">
    <location>
        <begin position="1"/>
        <end position="31"/>
    </location>
</feature>
<dbReference type="EMBL" id="ML735710">
    <property type="protein sequence ID" value="KAE8420290.1"/>
    <property type="molecule type" value="Genomic_DNA"/>
</dbReference>
<evidence type="ECO:0000313" key="2">
    <source>
        <dbReference type="EMBL" id="KAE8420290.1"/>
    </source>
</evidence>
<sequence length="134" mass="14990">MQPATERPFEASRFAYRTNTDGLTASDPDAEARVKNVKESYKSALERFESVDEEAREDYHKAEENGLTTDTFGNWVIVNYPQWVSTKADAQSQGAALTNAAMTAFGQDYMQKIQQGQSELVQEAYSAGFTPELF</sequence>
<evidence type="ECO:0000313" key="3">
    <source>
        <dbReference type="Proteomes" id="UP000325395"/>
    </source>
</evidence>
<organism evidence="2 3">
    <name type="scientific">Aspergillus pseudocaelatus</name>
    <dbReference type="NCBI Taxonomy" id="1825620"/>
    <lineage>
        <taxon>Eukaryota</taxon>
        <taxon>Fungi</taxon>
        <taxon>Dikarya</taxon>
        <taxon>Ascomycota</taxon>
        <taxon>Pezizomycotina</taxon>
        <taxon>Eurotiomycetes</taxon>
        <taxon>Eurotiomycetidae</taxon>
        <taxon>Eurotiales</taxon>
        <taxon>Aspergillaceae</taxon>
        <taxon>Aspergillus</taxon>
        <taxon>Aspergillus subgen. Circumdati</taxon>
    </lineage>
</organism>
<accession>A0ABQ6WTE1</accession>
<keyword evidence="3" id="KW-1185">Reference proteome</keyword>
<evidence type="ECO:0000256" key="1">
    <source>
        <dbReference type="SAM" id="MobiDB-lite"/>
    </source>
</evidence>
<protein>
    <submittedName>
        <fullName evidence="2">Uncharacterized protein</fullName>
    </submittedName>
</protein>